<gene>
    <name evidence="3" type="ORF">CRG98_045921</name>
</gene>
<sequence length="709" mass="80317">ELENEVDTAEIERLLDSITSDNPLDQKKNRNKMLVEIKLKDPLKEVKVPNNIPYTIKDVEEFKEECKTLLELGVIRPSKSRHSAPAFYVENHNELKRGKRRMVINYKKMNEATFGDAYSLPRKDYILAKLKGCQWFSTLDAKSGYWQIRLEESTKELTAFTCPPQKQYEFNVLPFGLKQAPSIYQRFMDENLSAVVGKASEIDVKEFLSLLRVKSFDEVDASNEILFASAYTPYSCARKSPGLFPASNAKWLSHGPRVKHDDSILTKAFKRIQTRLQSRKINPLATGIGAIYIRGTAHQRKQELSSRHPNPGMEAIKALDDIVATKMATIEALMKEVENIQLQKNTLKKILGLEEESLPAETQKDSLPAGIKELVPEYIRQSAEQRNKESGEQLPDPKQSTGPKKKWSDYSEDEAEVVESKLSTTRTEETVTGSKLPVTSTAVAEVVEYKESYKTQGFYPIWRNAYGPKVIILPEATAETVYEFFMSGLVDTIYCDGKSLVSQFKLFPNRLQDAIRQFCIRVLEGNPMFIKCYSIYPGFFPRGEDIQEKPIDARHLMVLGKSNQNYPPIDSCPAEALRQDQRDGFYIVNYVGLCRRLQNMQQQTAVRYKSATTLLVSHPPNPKFTMNPAQERVLRAFERPVIDLEICKPRNQQELCANLSGLKGEWVGNHKCQLCSPKPKAEESSPTKDASGGSSPQGVSDSELEPLED</sequence>
<feature type="domain" description="Reverse transcriptase" evidence="2">
    <location>
        <begin position="97"/>
        <end position="194"/>
    </location>
</feature>
<reference evidence="3 4" key="1">
    <citation type="submission" date="2017-11" db="EMBL/GenBank/DDBJ databases">
        <title>De-novo sequencing of pomegranate (Punica granatum L.) genome.</title>
        <authorList>
            <person name="Akparov Z."/>
            <person name="Amiraslanov A."/>
            <person name="Hajiyeva S."/>
            <person name="Abbasov M."/>
            <person name="Kaur K."/>
            <person name="Hamwieh A."/>
            <person name="Solovyev V."/>
            <person name="Salamov A."/>
            <person name="Braich B."/>
            <person name="Kosarev P."/>
            <person name="Mahmoud A."/>
            <person name="Hajiyev E."/>
            <person name="Babayeva S."/>
            <person name="Izzatullayeva V."/>
            <person name="Mammadov A."/>
            <person name="Mammadov A."/>
            <person name="Sharifova S."/>
            <person name="Ojaghi J."/>
            <person name="Eynullazada K."/>
            <person name="Bayramov B."/>
            <person name="Abdulazimova A."/>
            <person name="Shahmuradov I."/>
        </authorList>
    </citation>
    <scope>NUCLEOTIDE SEQUENCE [LARGE SCALE GENOMIC DNA]</scope>
    <source>
        <strain evidence="4">cv. AG2017</strain>
        <tissue evidence="3">Leaf</tissue>
    </source>
</reference>
<accession>A0A2I0HPQ6</accession>
<name>A0A2I0HPQ6_PUNGR</name>
<feature type="region of interest" description="Disordered" evidence="1">
    <location>
        <begin position="382"/>
        <end position="411"/>
    </location>
</feature>
<comment type="caution">
    <text evidence="3">The sequence shown here is derived from an EMBL/GenBank/DDBJ whole genome shotgun (WGS) entry which is preliminary data.</text>
</comment>
<dbReference type="InterPro" id="IPR000477">
    <property type="entry name" value="RT_dom"/>
</dbReference>
<dbReference type="EMBL" id="PGOL01006445">
    <property type="protein sequence ID" value="PKI33688.1"/>
    <property type="molecule type" value="Genomic_DNA"/>
</dbReference>
<dbReference type="PANTHER" id="PTHR24559">
    <property type="entry name" value="TRANSPOSON TY3-I GAG-POL POLYPROTEIN"/>
    <property type="match status" value="1"/>
</dbReference>
<feature type="non-terminal residue" evidence="3">
    <location>
        <position position="1"/>
    </location>
</feature>
<evidence type="ECO:0000313" key="3">
    <source>
        <dbReference type="EMBL" id="PKI33688.1"/>
    </source>
</evidence>
<dbReference type="InterPro" id="IPR043128">
    <property type="entry name" value="Rev_trsase/Diguanyl_cyclase"/>
</dbReference>
<dbReference type="Pfam" id="PF00078">
    <property type="entry name" value="RVT_1"/>
    <property type="match status" value="1"/>
</dbReference>
<organism evidence="3 4">
    <name type="scientific">Punica granatum</name>
    <name type="common">Pomegranate</name>
    <dbReference type="NCBI Taxonomy" id="22663"/>
    <lineage>
        <taxon>Eukaryota</taxon>
        <taxon>Viridiplantae</taxon>
        <taxon>Streptophyta</taxon>
        <taxon>Embryophyta</taxon>
        <taxon>Tracheophyta</taxon>
        <taxon>Spermatophyta</taxon>
        <taxon>Magnoliopsida</taxon>
        <taxon>eudicotyledons</taxon>
        <taxon>Gunneridae</taxon>
        <taxon>Pentapetalae</taxon>
        <taxon>rosids</taxon>
        <taxon>malvids</taxon>
        <taxon>Myrtales</taxon>
        <taxon>Lythraceae</taxon>
        <taxon>Punica</taxon>
    </lineage>
</organism>
<feature type="region of interest" description="Disordered" evidence="1">
    <location>
        <begin position="677"/>
        <end position="709"/>
    </location>
</feature>
<dbReference type="PANTHER" id="PTHR24559:SF444">
    <property type="entry name" value="REVERSE TRANSCRIPTASE DOMAIN-CONTAINING PROTEIN"/>
    <property type="match status" value="1"/>
</dbReference>
<dbReference type="AlphaFoldDB" id="A0A2I0HPQ6"/>
<dbReference type="Gene3D" id="3.30.70.270">
    <property type="match status" value="1"/>
</dbReference>
<dbReference type="STRING" id="22663.A0A2I0HPQ6"/>
<evidence type="ECO:0000313" key="4">
    <source>
        <dbReference type="Proteomes" id="UP000233551"/>
    </source>
</evidence>
<dbReference type="Proteomes" id="UP000233551">
    <property type="component" value="Unassembled WGS sequence"/>
</dbReference>
<dbReference type="CDD" id="cd01647">
    <property type="entry name" value="RT_LTR"/>
    <property type="match status" value="1"/>
</dbReference>
<keyword evidence="4" id="KW-1185">Reference proteome</keyword>
<dbReference type="InterPro" id="IPR043502">
    <property type="entry name" value="DNA/RNA_pol_sf"/>
</dbReference>
<dbReference type="Gene3D" id="3.10.10.10">
    <property type="entry name" value="HIV Type 1 Reverse Transcriptase, subunit A, domain 1"/>
    <property type="match status" value="1"/>
</dbReference>
<proteinExistence type="predicted"/>
<evidence type="ECO:0000256" key="1">
    <source>
        <dbReference type="SAM" id="MobiDB-lite"/>
    </source>
</evidence>
<dbReference type="InterPro" id="IPR053134">
    <property type="entry name" value="RNA-dir_DNA_polymerase"/>
</dbReference>
<protein>
    <recommendedName>
        <fullName evidence="2">Reverse transcriptase domain-containing protein</fullName>
    </recommendedName>
</protein>
<dbReference type="SUPFAM" id="SSF56672">
    <property type="entry name" value="DNA/RNA polymerases"/>
    <property type="match status" value="1"/>
</dbReference>
<evidence type="ECO:0000259" key="2">
    <source>
        <dbReference type="Pfam" id="PF00078"/>
    </source>
</evidence>